<name>B4IX63_DROGR</name>
<dbReference type="InParanoid" id="B4IX63"/>
<dbReference type="CDD" id="cd00086">
    <property type="entry name" value="homeodomain"/>
    <property type="match status" value="1"/>
</dbReference>
<dbReference type="PROSITE" id="PS50071">
    <property type="entry name" value="HOMEOBOX_2"/>
    <property type="match status" value="1"/>
</dbReference>
<comment type="similarity">
    <text evidence="2">Belongs to the TALE/IRO homeobox family.</text>
</comment>
<dbReference type="GO" id="GO:0045926">
    <property type="term" value="P:negative regulation of growth"/>
    <property type="evidence" value="ECO:0007669"/>
    <property type="project" value="UniProtKB-ARBA"/>
</dbReference>
<dbReference type="InterPro" id="IPR003893">
    <property type="entry name" value="Iroquois_homeo"/>
</dbReference>
<evidence type="ECO:0000259" key="9">
    <source>
        <dbReference type="PROSITE" id="PS50071"/>
    </source>
</evidence>
<evidence type="ECO:0000256" key="5">
    <source>
        <dbReference type="ARBA" id="ARBA00023159"/>
    </source>
</evidence>
<dbReference type="GO" id="GO:0007474">
    <property type="term" value="P:imaginal disc-derived wing vein specification"/>
    <property type="evidence" value="ECO:0007669"/>
    <property type="project" value="UniProtKB-ARBA"/>
</dbReference>
<evidence type="ECO:0000313" key="11">
    <source>
        <dbReference type="Proteomes" id="UP000001070"/>
    </source>
</evidence>
<dbReference type="SMART" id="SM00548">
    <property type="entry name" value="IRO"/>
    <property type="match status" value="1"/>
</dbReference>
<dbReference type="GO" id="GO:0000981">
    <property type="term" value="F:DNA-binding transcription factor activity, RNA polymerase II-specific"/>
    <property type="evidence" value="ECO:0007669"/>
    <property type="project" value="InterPro"/>
</dbReference>
<dbReference type="InterPro" id="IPR017970">
    <property type="entry name" value="Homeobox_CS"/>
</dbReference>
<dbReference type="PROSITE" id="PS00027">
    <property type="entry name" value="HOMEOBOX_1"/>
    <property type="match status" value="1"/>
</dbReference>
<feature type="compositionally biased region" description="Low complexity" evidence="8">
    <location>
        <begin position="397"/>
        <end position="428"/>
    </location>
</feature>
<protein>
    <submittedName>
        <fullName evidence="10">GH14716</fullName>
    </submittedName>
</protein>
<dbReference type="GO" id="GO:0000978">
    <property type="term" value="F:RNA polymerase II cis-regulatory region sequence-specific DNA binding"/>
    <property type="evidence" value="ECO:0007669"/>
    <property type="project" value="TreeGrafter"/>
</dbReference>
<dbReference type="SMR" id="B4IX63"/>
<dbReference type="AlphaFoldDB" id="B4IX63"/>
<evidence type="ECO:0000256" key="8">
    <source>
        <dbReference type="SAM" id="MobiDB-lite"/>
    </source>
</evidence>
<feature type="domain" description="Homeobox" evidence="9">
    <location>
        <begin position="232"/>
        <end position="295"/>
    </location>
</feature>
<reference evidence="10 11" key="1">
    <citation type="journal article" date="2007" name="Nature">
        <title>Evolution of genes and genomes on the Drosophila phylogeny.</title>
        <authorList>
            <consortium name="Drosophila 12 Genomes Consortium"/>
            <person name="Clark A.G."/>
            <person name="Eisen M.B."/>
            <person name="Smith D.R."/>
            <person name="Bergman C.M."/>
            <person name="Oliver B."/>
            <person name="Markow T.A."/>
            <person name="Kaufman T.C."/>
            <person name="Kellis M."/>
            <person name="Gelbart W."/>
            <person name="Iyer V.N."/>
            <person name="Pollard D.A."/>
            <person name="Sackton T.B."/>
            <person name="Larracuente A.M."/>
            <person name="Singh N.D."/>
            <person name="Abad J.P."/>
            <person name="Abt D.N."/>
            <person name="Adryan B."/>
            <person name="Aguade M."/>
            <person name="Akashi H."/>
            <person name="Anderson W.W."/>
            <person name="Aquadro C.F."/>
            <person name="Ardell D.H."/>
            <person name="Arguello R."/>
            <person name="Artieri C.G."/>
            <person name="Barbash D.A."/>
            <person name="Barker D."/>
            <person name="Barsanti P."/>
            <person name="Batterham P."/>
            <person name="Batzoglou S."/>
            <person name="Begun D."/>
            <person name="Bhutkar A."/>
            <person name="Blanco E."/>
            <person name="Bosak S.A."/>
            <person name="Bradley R.K."/>
            <person name="Brand A.D."/>
            <person name="Brent M.R."/>
            <person name="Brooks A.N."/>
            <person name="Brown R.H."/>
            <person name="Butlin R.K."/>
            <person name="Caggese C."/>
            <person name="Calvi B.R."/>
            <person name="Bernardo de Carvalho A."/>
            <person name="Caspi A."/>
            <person name="Castrezana S."/>
            <person name="Celniker S.E."/>
            <person name="Chang J.L."/>
            <person name="Chapple C."/>
            <person name="Chatterji S."/>
            <person name="Chinwalla A."/>
            <person name="Civetta A."/>
            <person name="Clifton S.W."/>
            <person name="Comeron J.M."/>
            <person name="Costello J.C."/>
            <person name="Coyne J.A."/>
            <person name="Daub J."/>
            <person name="David R.G."/>
            <person name="Delcher A.L."/>
            <person name="Delehaunty K."/>
            <person name="Do C.B."/>
            <person name="Ebling H."/>
            <person name="Edwards K."/>
            <person name="Eickbush T."/>
            <person name="Evans J.D."/>
            <person name="Filipski A."/>
            <person name="Findeiss S."/>
            <person name="Freyhult E."/>
            <person name="Fulton L."/>
            <person name="Fulton R."/>
            <person name="Garcia A.C."/>
            <person name="Gardiner A."/>
            <person name="Garfield D.A."/>
            <person name="Garvin B.E."/>
            <person name="Gibson G."/>
            <person name="Gilbert D."/>
            <person name="Gnerre S."/>
            <person name="Godfrey J."/>
            <person name="Good R."/>
            <person name="Gotea V."/>
            <person name="Gravely B."/>
            <person name="Greenberg A.J."/>
            <person name="Griffiths-Jones S."/>
            <person name="Gross S."/>
            <person name="Guigo R."/>
            <person name="Gustafson E.A."/>
            <person name="Haerty W."/>
            <person name="Hahn M.W."/>
            <person name="Halligan D.L."/>
            <person name="Halpern A.L."/>
            <person name="Halter G.M."/>
            <person name="Han M.V."/>
            <person name="Heger A."/>
            <person name="Hillier L."/>
            <person name="Hinrichs A.S."/>
            <person name="Holmes I."/>
            <person name="Hoskins R.A."/>
            <person name="Hubisz M.J."/>
            <person name="Hultmark D."/>
            <person name="Huntley M.A."/>
            <person name="Jaffe D.B."/>
            <person name="Jagadeeshan S."/>
            <person name="Jeck W.R."/>
            <person name="Johnson J."/>
            <person name="Jones C.D."/>
            <person name="Jordan W.C."/>
            <person name="Karpen G.H."/>
            <person name="Kataoka E."/>
            <person name="Keightley P.D."/>
            <person name="Kheradpour P."/>
            <person name="Kirkness E.F."/>
            <person name="Koerich L.B."/>
            <person name="Kristiansen K."/>
            <person name="Kudrna D."/>
            <person name="Kulathinal R.J."/>
            <person name="Kumar S."/>
            <person name="Kwok R."/>
            <person name="Lander E."/>
            <person name="Langley C.H."/>
            <person name="Lapoint R."/>
            <person name="Lazzaro B.P."/>
            <person name="Lee S.J."/>
            <person name="Levesque L."/>
            <person name="Li R."/>
            <person name="Lin C.F."/>
            <person name="Lin M.F."/>
            <person name="Lindblad-Toh K."/>
            <person name="Llopart A."/>
            <person name="Long M."/>
            <person name="Low L."/>
            <person name="Lozovsky E."/>
            <person name="Lu J."/>
            <person name="Luo M."/>
            <person name="Machado C.A."/>
            <person name="Makalowski W."/>
            <person name="Marzo M."/>
            <person name="Matsuda M."/>
            <person name="Matzkin L."/>
            <person name="McAllister B."/>
            <person name="McBride C.S."/>
            <person name="McKernan B."/>
            <person name="McKernan K."/>
            <person name="Mendez-Lago M."/>
            <person name="Minx P."/>
            <person name="Mollenhauer M.U."/>
            <person name="Montooth K."/>
            <person name="Mount S.M."/>
            <person name="Mu X."/>
            <person name="Myers E."/>
            <person name="Negre B."/>
            <person name="Newfeld S."/>
            <person name="Nielsen R."/>
            <person name="Noor M.A."/>
            <person name="O'Grady P."/>
            <person name="Pachter L."/>
            <person name="Papaceit M."/>
            <person name="Parisi M.J."/>
            <person name="Parisi M."/>
            <person name="Parts L."/>
            <person name="Pedersen J.S."/>
            <person name="Pesole G."/>
            <person name="Phillippy A.M."/>
            <person name="Ponting C.P."/>
            <person name="Pop M."/>
            <person name="Porcelli D."/>
            <person name="Powell J.R."/>
            <person name="Prohaska S."/>
            <person name="Pruitt K."/>
            <person name="Puig M."/>
            <person name="Quesneville H."/>
            <person name="Ram K.R."/>
            <person name="Rand D."/>
            <person name="Rasmussen M.D."/>
            <person name="Reed L.K."/>
            <person name="Reenan R."/>
            <person name="Reily A."/>
            <person name="Remington K.A."/>
            <person name="Rieger T.T."/>
            <person name="Ritchie M.G."/>
            <person name="Robin C."/>
            <person name="Rogers Y.H."/>
            <person name="Rohde C."/>
            <person name="Rozas J."/>
            <person name="Rubenfield M.J."/>
            <person name="Ruiz A."/>
            <person name="Russo S."/>
            <person name="Salzberg S.L."/>
            <person name="Sanchez-Gracia A."/>
            <person name="Saranga D.J."/>
            <person name="Sato H."/>
            <person name="Schaeffer S.W."/>
            <person name="Schatz M.C."/>
            <person name="Schlenke T."/>
            <person name="Schwartz R."/>
            <person name="Segarra C."/>
            <person name="Singh R.S."/>
            <person name="Sirot L."/>
            <person name="Sirota M."/>
            <person name="Sisneros N.B."/>
            <person name="Smith C.D."/>
            <person name="Smith T.F."/>
            <person name="Spieth J."/>
            <person name="Stage D.E."/>
            <person name="Stark A."/>
            <person name="Stephan W."/>
            <person name="Strausberg R.L."/>
            <person name="Strempel S."/>
            <person name="Sturgill D."/>
            <person name="Sutton G."/>
            <person name="Sutton G.G."/>
            <person name="Tao W."/>
            <person name="Teichmann S."/>
            <person name="Tobari Y.N."/>
            <person name="Tomimura Y."/>
            <person name="Tsolas J.M."/>
            <person name="Valente V.L."/>
            <person name="Venter E."/>
            <person name="Venter J.C."/>
            <person name="Vicario S."/>
            <person name="Vieira F.G."/>
            <person name="Vilella A.J."/>
            <person name="Villasante A."/>
            <person name="Walenz B."/>
            <person name="Wang J."/>
            <person name="Wasserman M."/>
            <person name="Watts T."/>
            <person name="Wilson D."/>
            <person name="Wilson R.K."/>
            <person name="Wing R.A."/>
            <person name="Wolfner M.F."/>
            <person name="Wong A."/>
            <person name="Wong G.K."/>
            <person name="Wu C.I."/>
            <person name="Wu G."/>
            <person name="Yamamoto D."/>
            <person name="Yang H.P."/>
            <person name="Yang S.P."/>
            <person name="Yorke J.A."/>
            <person name="Yoshida K."/>
            <person name="Zdobnov E."/>
            <person name="Zhang P."/>
            <person name="Zhang Y."/>
            <person name="Zimin A.V."/>
            <person name="Baldwin J."/>
            <person name="Abdouelleil A."/>
            <person name="Abdulkadir J."/>
            <person name="Abebe A."/>
            <person name="Abera B."/>
            <person name="Abreu J."/>
            <person name="Acer S.C."/>
            <person name="Aftuck L."/>
            <person name="Alexander A."/>
            <person name="An P."/>
            <person name="Anderson E."/>
            <person name="Anderson S."/>
            <person name="Arachi H."/>
            <person name="Azer M."/>
            <person name="Bachantsang P."/>
            <person name="Barry A."/>
            <person name="Bayul T."/>
            <person name="Berlin A."/>
            <person name="Bessette D."/>
            <person name="Bloom T."/>
            <person name="Blye J."/>
            <person name="Boguslavskiy L."/>
            <person name="Bonnet C."/>
            <person name="Boukhgalter B."/>
            <person name="Bourzgui I."/>
            <person name="Brown A."/>
            <person name="Cahill P."/>
            <person name="Channer S."/>
            <person name="Cheshatsang Y."/>
            <person name="Chuda L."/>
            <person name="Citroen M."/>
            <person name="Collymore A."/>
            <person name="Cooke P."/>
            <person name="Costello M."/>
            <person name="D'Aco K."/>
            <person name="Daza R."/>
            <person name="De Haan G."/>
            <person name="DeGray S."/>
            <person name="DeMaso C."/>
            <person name="Dhargay N."/>
            <person name="Dooley K."/>
            <person name="Dooley E."/>
            <person name="Doricent M."/>
            <person name="Dorje P."/>
            <person name="Dorjee K."/>
            <person name="Dupes A."/>
            <person name="Elong R."/>
            <person name="Falk J."/>
            <person name="Farina A."/>
            <person name="Faro S."/>
            <person name="Ferguson D."/>
            <person name="Fisher S."/>
            <person name="Foley C.D."/>
            <person name="Franke A."/>
            <person name="Friedrich D."/>
            <person name="Gadbois L."/>
            <person name="Gearin G."/>
            <person name="Gearin C.R."/>
            <person name="Giannoukos G."/>
            <person name="Goode T."/>
            <person name="Graham J."/>
            <person name="Grandbois E."/>
            <person name="Grewal S."/>
            <person name="Gyaltsen K."/>
            <person name="Hafez N."/>
            <person name="Hagos B."/>
            <person name="Hall J."/>
            <person name="Henson C."/>
            <person name="Hollinger A."/>
            <person name="Honan T."/>
            <person name="Huard M.D."/>
            <person name="Hughes L."/>
            <person name="Hurhula B."/>
            <person name="Husby M.E."/>
            <person name="Kamat A."/>
            <person name="Kanga B."/>
            <person name="Kashin S."/>
            <person name="Khazanovich D."/>
            <person name="Kisner P."/>
            <person name="Lance K."/>
            <person name="Lara M."/>
            <person name="Lee W."/>
            <person name="Lennon N."/>
            <person name="Letendre F."/>
            <person name="LeVine R."/>
            <person name="Lipovsky A."/>
            <person name="Liu X."/>
            <person name="Liu J."/>
            <person name="Liu S."/>
            <person name="Lokyitsang T."/>
            <person name="Lokyitsang Y."/>
            <person name="Lubonja R."/>
            <person name="Lui A."/>
            <person name="MacDonald P."/>
            <person name="Magnisalis V."/>
            <person name="Maru K."/>
            <person name="Matthews C."/>
            <person name="McCusker W."/>
            <person name="McDonough S."/>
            <person name="Mehta T."/>
            <person name="Meldrim J."/>
            <person name="Meneus L."/>
            <person name="Mihai O."/>
            <person name="Mihalev A."/>
            <person name="Mihova T."/>
            <person name="Mittelman R."/>
            <person name="Mlenga V."/>
            <person name="Montmayeur A."/>
            <person name="Mulrain L."/>
            <person name="Navidi A."/>
            <person name="Naylor J."/>
            <person name="Negash T."/>
            <person name="Nguyen T."/>
            <person name="Nguyen N."/>
            <person name="Nicol R."/>
            <person name="Norbu C."/>
            <person name="Norbu N."/>
            <person name="Novod N."/>
            <person name="O'Neill B."/>
            <person name="Osman S."/>
            <person name="Markiewicz E."/>
            <person name="Oyono O.L."/>
            <person name="Patti C."/>
            <person name="Phunkhang P."/>
            <person name="Pierre F."/>
            <person name="Priest M."/>
            <person name="Raghuraman S."/>
            <person name="Rege F."/>
            <person name="Reyes R."/>
            <person name="Rise C."/>
            <person name="Rogov P."/>
            <person name="Ross K."/>
            <person name="Ryan E."/>
            <person name="Settipalli S."/>
            <person name="Shea T."/>
            <person name="Sherpa N."/>
            <person name="Shi L."/>
            <person name="Shih D."/>
            <person name="Sparrow T."/>
            <person name="Spaulding J."/>
            <person name="Stalker J."/>
            <person name="Stange-Thomann N."/>
            <person name="Stavropoulos S."/>
            <person name="Stone C."/>
            <person name="Strader C."/>
            <person name="Tesfaye S."/>
            <person name="Thomson T."/>
            <person name="Thoulutsang Y."/>
            <person name="Thoulutsang D."/>
            <person name="Topham K."/>
            <person name="Topping I."/>
            <person name="Tsamla T."/>
            <person name="Vassiliev H."/>
            <person name="Vo A."/>
            <person name="Wangchuk T."/>
            <person name="Wangdi T."/>
            <person name="Weiand M."/>
            <person name="Wilkinson J."/>
            <person name="Wilson A."/>
            <person name="Yadav S."/>
            <person name="Young G."/>
            <person name="Yu Q."/>
            <person name="Zembek L."/>
            <person name="Zhong D."/>
            <person name="Zimmer A."/>
            <person name="Zwirko Z."/>
            <person name="Jaffe D.B."/>
            <person name="Alvarez P."/>
            <person name="Brockman W."/>
            <person name="Butler J."/>
            <person name="Chin C."/>
            <person name="Gnerre S."/>
            <person name="Grabherr M."/>
            <person name="Kleber M."/>
            <person name="Mauceli E."/>
            <person name="MacCallum I."/>
        </authorList>
    </citation>
    <scope>NUCLEOTIDE SEQUENCE [LARGE SCALE GENOMIC DNA]</scope>
    <source>
        <strain evidence="11">Tucson 15287-2541.00</strain>
    </source>
</reference>
<dbReference type="Gene3D" id="1.10.10.60">
    <property type="entry name" value="Homeodomain-like"/>
    <property type="match status" value="1"/>
</dbReference>
<dbReference type="FunCoup" id="B4IX63">
    <property type="interactions" value="80"/>
</dbReference>
<feature type="compositionally biased region" description="Basic and acidic residues" evidence="8">
    <location>
        <begin position="296"/>
        <end position="306"/>
    </location>
</feature>
<feature type="region of interest" description="Disordered" evidence="8">
    <location>
        <begin position="631"/>
        <end position="733"/>
    </location>
</feature>
<dbReference type="PhylomeDB" id="B4IX63"/>
<organism evidence="11">
    <name type="scientific">Drosophila grimshawi</name>
    <name type="common">Hawaiian fruit fly</name>
    <name type="synonym">Idiomyia grimshawi</name>
    <dbReference type="NCBI Taxonomy" id="7222"/>
    <lineage>
        <taxon>Eukaryota</taxon>
        <taxon>Metazoa</taxon>
        <taxon>Ecdysozoa</taxon>
        <taxon>Arthropoda</taxon>
        <taxon>Hexapoda</taxon>
        <taxon>Insecta</taxon>
        <taxon>Pterygota</taxon>
        <taxon>Neoptera</taxon>
        <taxon>Endopterygota</taxon>
        <taxon>Diptera</taxon>
        <taxon>Brachycera</taxon>
        <taxon>Muscomorpha</taxon>
        <taxon>Ephydroidea</taxon>
        <taxon>Drosophilidae</taxon>
        <taxon>Drosophila</taxon>
        <taxon>Hawaiian Drosophila</taxon>
    </lineage>
</organism>
<evidence type="ECO:0000256" key="1">
    <source>
        <dbReference type="ARBA" id="ARBA00004123"/>
    </source>
</evidence>
<dbReference type="InterPro" id="IPR001356">
    <property type="entry name" value="HD"/>
</dbReference>
<feature type="region of interest" description="Disordered" evidence="8">
    <location>
        <begin position="510"/>
        <end position="553"/>
    </location>
</feature>
<dbReference type="InterPro" id="IPR009057">
    <property type="entry name" value="Homeodomain-like_sf"/>
</dbReference>
<dbReference type="PANTHER" id="PTHR11211:SF46">
    <property type="entry name" value="HOMEOBOX PROTEIN ARAUCAN-RELATED"/>
    <property type="match status" value="1"/>
</dbReference>
<dbReference type="OrthoDB" id="5399138at2759"/>
<dbReference type="GO" id="GO:0005634">
    <property type="term" value="C:nucleus"/>
    <property type="evidence" value="ECO:0007669"/>
    <property type="project" value="UniProtKB-SubCell"/>
</dbReference>
<feature type="compositionally biased region" description="Low complexity" evidence="8">
    <location>
        <begin position="48"/>
        <end position="67"/>
    </location>
</feature>
<dbReference type="STRING" id="7222.B4IX63"/>
<dbReference type="SMART" id="SM00389">
    <property type="entry name" value="HOX"/>
    <property type="match status" value="1"/>
</dbReference>
<feature type="region of interest" description="Disordered" evidence="8">
    <location>
        <begin position="371"/>
        <end position="456"/>
    </location>
</feature>
<dbReference type="PANTHER" id="PTHR11211">
    <property type="entry name" value="IROQUOIS-CLASS HOMEODOMAIN PROTEIN IRX"/>
    <property type="match status" value="1"/>
</dbReference>
<dbReference type="SUPFAM" id="SSF46689">
    <property type="entry name" value="Homeodomain-like"/>
    <property type="match status" value="1"/>
</dbReference>
<dbReference type="OMA" id="PINMHRD"/>
<evidence type="ECO:0000256" key="7">
    <source>
        <dbReference type="PROSITE-ProRule" id="PRU00108"/>
    </source>
</evidence>
<comment type="subcellular location">
    <subcellularLocation>
        <location evidence="1 7">Nucleus</location>
    </subcellularLocation>
</comment>
<feature type="region of interest" description="Disordered" evidence="8">
    <location>
        <begin position="22"/>
        <end position="104"/>
    </location>
</feature>
<feature type="region of interest" description="Disordered" evidence="8">
    <location>
        <begin position="296"/>
        <end position="356"/>
    </location>
</feature>
<feature type="compositionally biased region" description="Basic and acidic residues" evidence="8">
    <location>
        <begin position="336"/>
        <end position="356"/>
    </location>
</feature>
<sequence>MAAYAQFGYGYPSANQLLGGAATATGDSQSGHGGGSVPSPLSGTNEASLSPSGGSTTTGITGPVSPGAISQTSNNAGPTVSTVTAPTDADAVGNDVVGGGGGSGSAHVRVANTMSCCENGRPIITDPVSGQTVCSCQYDSARLTLGGYSRMALPSAGVGVYGGPYPSNEQNPYPSIGVDNSAFYSPLSNPYGMKDGSSGSDMNAWTSAGLQSTSGYYSYDPTLAAYGYGPNYDLASRRKNATRESTATLKAWLSEHKKNPYPTKGEKIMLAIITKMTLTQVSTWFANARRRLKKENKMTWEPKNKTEDDDDGLMSDDEKDKEPIEGTKLQASDTFDPGHQRIKSELANNKSDKDLDIEEKLEREPQNLLAIRGMPPYGAPSFNPHPAHSYNPYAHVHAQAQAQAQAQAHAQQEQQQQQHQQQQQQQQQTATGVYYNPGYVQSHGQDVGGGSGGGVGGSEYTVQKNQLSRDCGIPVPASKPKIWSVADTVACKTPPPTVYLGQNFYPQQQQTQQQSQVLPLLPDSPTHPTHPTQQQQQQQLQHPEQQQQQHHLQAATQIMGPQVELGSPLSMMSSYAAASPYSRIPTAYTEAMGMHTKTPINMHRELSQLQVLHSSSSQTAYHHQQRVGFTEIQPDTPPQTPPNMKLISHNSTNNSNNNHNHHNSNNSSNSNSSSSTLHTGPGPVAVTSMGSMLYNNNNNNNNTNTNNNNNNSNNIYNSSNSSSSYLTSNRSNS</sequence>
<keyword evidence="11" id="KW-1185">Reference proteome</keyword>
<feature type="compositionally biased region" description="Low complexity" evidence="8">
    <location>
        <begin position="648"/>
        <end position="676"/>
    </location>
</feature>
<dbReference type="InterPro" id="IPR008422">
    <property type="entry name" value="KN_HD"/>
</dbReference>
<evidence type="ECO:0000256" key="2">
    <source>
        <dbReference type="ARBA" id="ARBA00008446"/>
    </source>
</evidence>
<dbReference type="GO" id="GO:0045317">
    <property type="term" value="P:equator specification"/>
    <property type="evidence" value="ECO:0007669"/>
    <property type="project" value="UniProtKB-ARBA"/>
</dbReference>
<keyword evidence="5" id="KW-0010">Activator</keyword>
<keyword evidence="6 7" id="KW-0539">Nucleus</keyword>
<keyword evidence="3 7" id="KW-0238">DNA-binding</keyword>
<dbReference type="GO" id="GO:0042693">
    <property type="term" value="P:muscle cell fate commitment"/>
    <property type="evidence" value="ECO:0007669"/>
    <property type="project" value="UniProtKB-ARBA"/>
</dbReference>
<accession>B4IX63</accession>
<evidence type="ECO:0000313" key="10">
    <source>
        <dbReference type="EMBL" id="EDV97395.1"/>
    </source>
</evidence>
<feature type="compositionally biased region" description="Polar residues" evidence="8">
    <location>
        <begin position="68"/>
        <end position="85"/>
    </location>
</feature>
<dbReference type="Proteomes" id="UP000001070">
    <property type="component" value="Unassembled WGS sequence"/>
</dbReference>
<dbReference type="GO" id="GO:0030182">
    <property type="term" value="P:neuron differentiation"/>
    <property type="evidence" value="ECO:0007669"/>
    <property type="project" value="TreeGrafter"/>
</dbReference>
<evidence type="ECO:0000256" key="4">
    <source>
        <dbReference type="ARBA" id="ARBA00023155"/>
    </source>
</evidence>
<dbReference type="eggNOG" id="KOG0773">
    <property type="taxonomic scope" value="Eukaryota"/>
</dbReference>
<keyword evidence="4 7" id="KW-0371">Homeobox</keyword>
<feature type="DNA-binding region" description="Homeobox" evidence="7">
    <location>
        <begin position="234"/>
        <end position="296"/>
    </location>
</feature>
<dbReference type="HOGENOM" id="CLU_019586_0_0_1"/>
<dbReference type="FunFam" id="1.10.10.60:FF:000003">
    <property type="entry name" value="Iroquois-class homeobox protein IRX"/>
    <property type="match status" value="1"/>
</dbReference>
<dbReference type="EMBL" id="CH916366">
    <property type="protein sequence ID" value="EDV97395.1"/>
    <property type="molecule type" value="Genomic_DNA"/>
</dbReference>
<evidence type="ECO:0000256" key="6">
    <source>
        <dbReference type="ARBA" id="ARBA00023242"/>
    </source>
</evidence>
<feature type="compositionally biased region" description="Basic and acidic residues" evidence="8">
    <location>
        <begin position="316"/>
        <end position="325"/>
    </location>
</feature>
<feature type="compositionally biased region" description="Low complexity" evidence="8">
    <location>
        <begin position="526"/>
        <end position="553"/>
    </location>
</feature>
<proteinExistence type="inferred from homology"/>
<dbReference type="GO" id="GO:0048468">
    <property type="term" value="P:cell development"/>
    <property type="evidence" value="ECO:0007669"/>
    <property type="project" value="TreeGrafter"/>
</dbReference>
<gene>
    <name evidence="10" type="primary">Dgri\GH14716</name>
    <name evidence="10" type="ORF">Dgri_GH14716</name>
</gene>
<dbReference type="Pfam" id="PF05920">
    <property type="entry name" value="Homeobox_KN"/>
    <property type="match status" value="1"/>
</dbReference>
<feature type="compositionally biased region" description="Gly residues" evidence="8">
    <location>
        <begin position="446"/>
        <end position="456"/>
    </location>
</feature>
<evidence type="ECO:0000256" key="3">
    <source>
        <dbReference type="ARBA" id="ARBA00023125"/>
    </source>
</evidence>
<feature type="compositionally biased region" description="Low complexity" evidence="8">
    <location>
        <begin position="694"/>
        <end position="733"/>
    </location>
</feature>